<keyword evidence="3" id="KW-0378">Hydrolase</keyword>
<keyword evidence="4" id="KW-0342">GTP-binding</keyword>
<evidence type="ECO:0000313" key="5">
    <source>
        <dbReference type="EMBL" id="KAH0883712.1"/>
    </source>
</evidence>
<dbReference type="InterPro" id="IPR043358">
    <property type="entry name" value="GNL1-like"/>
</dbReference>
<sequence>MESLALFAAGCSLNAEELAISKLGLPRLEENEKLVLTPFEKNLDIWRQLWRVLERSDLIVMVVDARDVLVPALQKRDIIARAKTGTAKTVTGNTTLDVKAERAEDVLTHQRYMLRPRRKWELKVLI</sequence>
<evidence type="ECO:0000256" key="1">
    <source>
        <dbReference type="ARBA" id="ARBA00022490"/>
    </source>
</evidence>
<keyword evidence="1" id="KW-0963">Cytoplasm</keyword>
<evidence type="ECO:0000256" key="3">
    <source>
        <dbReference type="ARBA" id="ARBA00022801"/>
    </source>
</evidence>
<accession>A0ABQ7ZTX0</accession>
<dbReference type="EMBL" id="JAGKQM010000014">
    <property type="protein sequence ID" value="KAH0883712.1"/>
    <property type="molecule type" value="Genomic_DNA"/>
</dbReference>
<dbReference type="Proteomes" id="UP000824890">
    <property type="component" value="Unassembled WGS sequence"/>
</dbReference>
<evidence type="ECO:0000256" key="2">
    <source>
        <dbReference type="ARBA" id="ARBA00022741"/>
    </source>
</evidence>
<reference evidence="5 6" key="1">
    <citation type="submission" date="2021-05" db="EMBL/GenBank/DDBJ databases">
        <title>Genome Assembly of Synthetic Allotetraploid Brassica napus Reveals Homoeologous Exchanges between Subgenomes.</title>
        <authorList>
            <person name="Davis J.T."/>
        </authorList>
    </citation>
    <scope>NUCLEOTIDE SEQUENCE [LARGE SCALE GENOMIC DNA]</scope>
    <source>
        <strain evidence="6">cv. Da-Ae</strain>
        <tissue evidence="5">Seedling</tissue>
    </source>
</reference>
<keyword evidence="6" id="KW-1185">Reference proteome</keyword>
<protein>
    <submittedName>
        <fullName evidence="5">Uncharacterized protein</fullName>
    </submittedName>
</protein>
<organism evidence="5 6">
    <name type="scientific">Brassica napus</name>
    <name type="common">Rape</name>
    <dbReference type="NCBI Taxonomy" id="3708"/>
    <lineage>
        <taxon>Eukaryota</taxon>
        <taxon>Viridiplantae</taxon>
        <taxon>Streptophyta</taxon>
        <taxon>Embryophyta</taxon>
        <taxon>Tracheophyta</taxon>
        <taxon>Spermatophyta</taxon>
        <taxon>Magnoliopsida</taxon>
        <taxon>eudicotyledons</taxon>
        <taxon>Gunneridae</taxon>
        <taxon>Pentapetalae</taxon>
        <taxon>rosids</taxon>
        <taxon>malvids</taxon>
        <taxon>Brassicales</taxon>
        <taxon>Brassicaceae</taxon>
        <taxon>Brassiceae</taxon>
        <taxon>Brassica</taxon>
    </lineage>
</organism>
<name>A0ABQ7ZTX0_BRANA</name>
<evidence type="ECO:0000256" key="4">
    <source>
        <dbReference type="ARBA" id="ARBA00023134"/>
    </source>
</evidence>
<dbReference type="PANTHER" id="PTHR45709">
    <property type="entry name" value="LARGE SUBUNIT GTPASE 1 HOMOLOG-RELATED"/>
    <property type="match status" value="1"/>
</dbReference>
<evidence type="ECO:0000313" key="6">
    <source>
        <dbReference type="Proteomes" id="UP000824890"/>
    </source>
</evidence>
<gene>
    <name evidence="5" type="ORF">HID58_059808</name>
</gene>
<proteinExistence type="predicted"/>
<comment type="caution">
    <text evidence="5">The sequence shown here is derived from an EMBL/GenBank/DDBJ whole genome shotgun (WGS) entry which is preliminary data.</text>
</comment>
<dbReference type="PANTHER" id="PTHR45709:SF2">
    <property type="entry name" value="LARGE SUBUNIT GTPASE 1 HOMOLOG"/>
    <property type="match status" value="1"/>
</dbReference>
<keyword evidence="2" id="KW-0547">Nucleotide-binding</keyword>